<dbReference type="PANTHER" id="PTHR15454:SF56">
    <property type="entry name" value="PROTEIN PHOSPHATASE 1 REGULATORY SUBUNIT 7-RELATED"/>
    <property type="match status" value="1"/>
</dbReference>
<sequence>MQQESASEQYPCQMYQNDKKFNIIIKSEEIEMLTEYDKDMIEKYQKQIDEDGKLTIENNKELKNMDFIKFLKIKKLELLNCQNRIHKLESKTIQALHCIDCNIQSLEEYQLENLEIISVYNYDFKESNNMAQELSRFQKLQLIFLEGFIIDIDHLLKIKGLTKLILYSCQLPNTQALRQFVNLEELHLSYNTIIDVSTLQYMTKLTKLSIISCNLIGLDALKTLINLEELIILNNQIVYIQPLAKLKKLSQLDARFNKIIDSNEIEQHSNYMKFDLSYQDQPTKQQLKAANLMRDINLPIVLQNKLYRLTSNLKTQNNIFRKIISGNLKKQYEIQQQFITRIASLLYQMNAIEPFQ</sequence>
<accession>A0AA86NVL7</accession>
<dbReference type="Proteomes" id="UP001642409">
    <property type="component" value="Unassembled WGS sequence"/>
</dbReference>
<protein>
    <submittedName>
        <fullName evidence="3">Leucine-rich repeat domain-containing protein</fullName>
    </submittedName>
    <submittedName>
        <fullName evidence="4">Leucine-rich_repeat domain-containing protein</fullName>
    </submittedName>
</protein>
<dbReference type="Pfam" id="PF12799">
    <property type="entry name" value="LRR_4"/>
    <property type="match status" value="1"/>
</dbReference>
<dbReference type="Gene3D" id="3.80.10.10">
    <property type="entry name" value="Ribonuclease Inhibitor"/>
    <property type="match status" value="1"/>
</dbReference>
<gene>
    <name evidence="3" type="ORF">HINF_LOCUS14680</name>
    <name evidence="4" type="ORF">HINF_LOCUS1591</name>
</gene>
<organism evidence="3">
    <name type="scientific">Hexamita inflata</name>
    <dbReference type="NCBI Taxonomy" id="28002"/>
    <lineage>
        <taxon>Eukaryota</taxon>
        <taxon>Metamonada</taxon>
        <taxon>Diplomonadida</taxon>
        <taxon>Hexamitidae</taxon>
        <taxon>Hexamitinae</taxon>
        <taxon>Hexamita</taxon>
    </lineage>
</organism>
<dbReference type="SUPFAM" id="SSF52058">
    <property type="entry name" value="L domain-like"/>
    <property type="match status" value="1"/>
</dbReference>
<keyword evidence="5" id="KW-1185">Reference proteome</keyword>
<dbReference type="InterPro" id="IPR032675">
    <property type="entry name" value="LRR_dom_sf"/>
</dbReference>
<dbReference type="PROSITE" id="PS51450">
    <property type="entry name" value="LRR"/>
    <property type="match status" value="2"/>
</dbReference>
<dbReference type="AlphaFoldDB" id="A0AA86NVL7"/>
<comment type="caution">
    <text evidence="3">The sequence shown here is derived from an EMBL/GenBank/DDBJ whole genome shotgun (WGS) entry which is preliminary data.</text>
</comment>
<dbReference type="GO" id="GO:0005737">
    <property type="term" value="C:cytoplasm"/>
    <property type="evidence" value="ECO:0007669"/>
    <property type="project" value="TreeGrafter"/>
</dbReference>
<dbReference type="EMBL" id="CATOUU010000380">
    <property type="protein sequence ID" value="CAI9927035.1"/>
    <property type="molecule type" value="Genomic_DNA"/>
</dbReference>
<keyword evidence="1" id="KW-0433">Leucine-rich repeat</keyword>
<dbReference type="InterPro" id="IPR025875">
    <property type="entry name" value="Leu-rich_rpt_4"/>
</dbReference>
<evidence type="ECO:0000256" key="2">
    <source>
        <dbReference type="ARBA" id="ARBA00022737"/>
    </source>
</evidence>
<dbReference type="PANTHER" id="PTHR15454">
    <property type="entry name" value="NISCHARIN RELATED"/>
    <property type="match status" value="1"/>
</dbReference>
<evidence type="ECO:0000256" key="1">
    <source>
        <dbReference type="ARBA" id="ARBA00022614"/>
    </source>
</evidence>
<dbReference type="EMBL" id="CAXDID020000003">
    <property type="protein sequence ID" value="CAL5971810.1"/>
    <property type="molecule type" value="Genomic_DNA"/>
</dbReference>
<name>A0AA86NVL7_9EUKA</name>
<evidence type="ECO:0000313" key="5">
    <source>
        <dbReference type="Proteomes" id="UP001642409"/>
    </source>
</evidence>
<reference evidence="3" key="1">
    <citation type="submission" date="2023-06" db="EMBL/GenBank/DDBJ databases">
        <authorList>
            <person name="Kurt Z."/>
        </authorList>
    </citation>
    <scope>NUCLEOTIDE SEQUENCE</scope>
</reference>
<evidence type="ECO:0000313" key="4">
    <source>
        <dbReference type="EMBL" id="CAL5971810.1"/>
    </source>
</evidence>
<reference evidence="4 5" key="2">
    <citation type="submission" date="2024-07" db="EMBL/GenBank/DDBJ databases">
        <authorList>
            <person name="Akdeniz Z."/>
        </authorList>
    </citation>
    <scope>NUCLEOTIDE SEQUENCE [LARGE SCALE GENOMIC DNA]</scope>
</reference>
<proteinExistence type="predicted"/>
<dbReference type="InterPro" id="IPR001611">
    <property type="entry name" value="Leu-rich_rpt"/>
</dbReference>
<evidence type="ECO:0000313" key="3">
    <source>
        <dbReference type="EMBL" id="CAI9927035.1"/>
    </source>
</evidence>
<keyword evidence="2" id="KW-0677">Repeat</keyword>